<feature type="domain" description="Carboxymuconolactone decarboxylase-like" evidence="1">
    <location>
        <begin position="51"/>
        <end position="119"/>
    </location>
</feature>
<dbReference type="GO" id="GO:0051920">
    <property type="term" value="F:peroxiredoxin activity"/>
    <property type="evidence" value="ECO:0007669"/>
    <property type="project" value="InterPro"/>
</dbReference>
<evidence type="ECO:0000313" key="3">
    <source>
        <dbReference type="Proteomes" id="UP000244173"/>
    </source>
</evidence>
<dbReference type="PANTHER" id="PTHR35446:SF3">
    <property type="entry name" value="CMD DOMAIN-CONTAINING PROTEIN"/>
    <property type="match status" value="1"/>
</dbReference>
<name>A0A2S0PBS8_9NEIS</name>
<dbReference type="NCBIfam" id="TIGR00778">
    <property type="entry name" value="ahpD_dom"/>
    <property type="match status" value="1"/>
</dbReference>
<dbReference type="InterPro" id="IPR029032">
    <property type="entry name" value="AhpD-like"/>
</dbReference>
<accession>A0A2S0PBS8</accession>
<dbReference type="PANTHER" id="PTHR35446">
    <property type="entry name" value="SI:CH211-175M2.5"/>
    <property type="match status" value="1"/>
</dbReference>
<protein>
    <submittedName>
        <fullName evidence="2">Alkylhydroperoxidase</fullName>
    </submittedName>
</protein>
<dbReference type="KEGG" id="maer:DAI18_12595"/>
<keyword evidence="2" id="KW-0560">Oxidoreductase</keyword>
<evidence type="ECO:0000259" key="1">
    <source>
        <dbReference type="Pfam" id="PF02627"/>
    </source>
</evidence>
<sequence length="189" mass="19778">MSRFPIHSPDSAPEAARDALNSVRQASGFIPNLIGVLANAPTALETYRTVSAINARSSLNAAEREVVQLTAATTHGCAFCVAGHSAMVEKQALLPPAVLAALRERHALDDPRLNALARFTLAVIAGRGQVDDDAYATFLAAGFTPANALDAVLGVSLATLCNFANNLAQTPLNPELATWRWDAPAAAHA</sequence>
<dbReference type="EMBL" id="CP028519">
    <property type="protein sequence ID" value="AVY94782.1"/>
    <property type="molecule type" value="Genomic_DNA"/>
</dbReference>
<keyword evidence="2" id="KW-0575">Peroxidase</keyword>
<dbReference type="STRING" id="1122240.GCA_000620105_01755"/>
<reference evidence="2 3" key="1">
    <citation type="submission" date="2018-04" db="EMBL/GenBank/DDBJ databases">
        <title>Denitrifier Microvirgula.</title>
        <authorList>
            <person name="Anderson E."/>
            <person name="Jang J."/>
            <person name="Ishii S."/>
        </authorList>
    </citation>
    <scope>NUCLEOTIDE SEQUENCE [LARGE SCALE GENOMIC DNA]</scope>
    <source>
        <strain evidence="2 3">BE2.4</strain>
    </source>
</reference>
<dbReference type="InterPro" id="IPR003779">
    <property type="entry name" value="CMD-like"/>
</dbReference>
<dbReference type="SUPFAM" id="SSF69118">
    <property type="entry name" value="AhpD-like"/>
    <property type="match status" value="1"/>
</dbReference>
<dbReference type="RefSeq" id="WP_107889582.1">
    <property type="nucleotide sequence ID" value="NZ_CP028519.1"/>
</dbReference>
<dbReference type="Gene3D" id="1.20.1290.10">
    <property type="entry name" value="AhpD-like"/>
    <property type="match status" value="1"/>
</dbReference>
<dbReference type="OrthoDB" id="9801997at2"/>
<dbReference type="Pfam" id="PF02627">
    <property type="entry name" value="CMD"/>
    <property type="match status" value="1"/>
</dbReference>
<dbReference type="AlphaFoldDB" id="A0A2S0PBS8"/>
<organism evidence="2 3">
    <name type="scientific">Microvirgula aerodenitrificans</name>
    <dbReference type="NCBI Taxonomy" id="57480"/>
    <lineage>
        <taxon>Bacteria</taxon>
        <taxon>Pseudomonadati</taxon>
        <taxon>Pseudomonadota</taxon>
        <taxon>Betaproteobacteria</taxon>
        <taxon>Neisseriales</taxon>
        <taxon>Aquaspirillaceae</taxon>
        <taxon>Microvirgula</taxon>
    </lineage>
</organism>
<dbReference type="InterPro" id="IPR004675">
    <property type="entry name" value="AhpD_core"/>
</dbReference>
<keyword evidence="3" id="KW-1185">Reference proteome</keyword>
<proteinExistence type="predicted"/>
<dbReference type="Proteomes" id="UP000244173">
    <property type="component" value="Chromosome"/>
</dbReference>
<evidence type="ECO:0000313" key="2">
    <source>
        <dbReference type="EMBL" id="AVY94782.1"/>
    </source>
</evidence>
<gene>
    <name evidence="2" type="ORF">DAI18_12595</name>
</gene>